<evidence type="ECO:0000256" key="1">
    <source>
        <dbReference type="SAM" id="MobiDB-lite"/>
    </source>
</evidence>
<keyword evidence="3" id="KW-1185">Reference proteome</keyword>
<dbReference type="VEuPathDB" id="FungiDB:AFUB_029570"/>
<reference evidence="2 3" key="1">
    <citation type="journal article" date="2008" name="PLoS Genet.">
        <title>Genomic islands in the pathogenic filamentous fungus Aspergillus fumigatus.</title>
        <authorList>
            <person name="Fedorova N.D."/>
            <person name="Khaldi N."/>
            <person name="Joardar V.S."/>
            <person name="Maiti R."/>
            <person name="Amedeo P."/>
            <person name="Anderson M.J."/>
            <person name="Crabtree J."/>
            <person name="Silva J.C."/>
            <person name="Badger J.H."/>
            <person name="Albarraq A."/>
            <person name="Angiuoli S."/>
            <person name="Bussey H."/>
            <person name="Bowyer P."/>
            <person name="Cotty P.J."/>
            <person name="Dyer P.S."/>
            <person name="Egan A."/>
            <person name="Galens K."/>
            <person name="Fraser-Liggett C.M."/>
            <person name="Haas B.J."/>
            <person name="Inman J.M."/>
            <person name="Kent R."/>
            <person name="Lemieux S."/>
            <person name="Malavazi I."/>
            <person name="Orvis J."/>
            <person name="Roemer T."/>
            <person name="Ronning C.M."/>
            <person name="Sundaram J.P."/>
            <person name="Sutton G."/>
            <person name="Turner G."/>
            <person name="Venter J.C."/>
            <person name="White O.R."/>
            <person name="Whitty B.R."/>
            <person name="Youngman P."/>
            <person name="Wolfe K.H."/>
            <person name="Goldman G.H."/>
            <person name="Wortman J.R."/>
            <person name="Jiang B."/>
            <person name="Denning D.W."/>
            <person name="Nierman W.C."/>
        </authorList>
    </citation>
    <scope>NUCLEOTIDE SEQUENCE [LARGE SCALE GENOMIC DNA]</scope>
    <source>
        <strain evidence="3">CBS 144.89 / FGSC A1163 / CEA10</strain>
    </source>
</reference>
<dbReference type="OrthoDB" id="5089392at2759"/>
<proteinExistence type="predicted"/>
<feature type="region of interest" description="Disordered" evidence="1">
    <location>
        <begin position="1"/>
        <end position="34"/>
    </location>
</feature>
<dbReference type="AlphaFoldDB" id="B0XTQ5"/>
<sequence>MSPIEPTNPSSPGLQKRHSGSYSSQSRKSGDDYRRYSGTVNHYGLCGTPSEKALIACVMGKRAERRDLRIIFASSLVLSLRLASNQRVTVQQRHIHDTHRRTLEHTSSERQSIEVKHRKKLHQSEDLLQALRGIRDWTSGKEKQHASAVSISAFRHSVDVHL</sequence>
<evidence type="ECO:0000313" key="3">
    <source>
        <dbReference type="Proteomes" id="UP000001699"/>
    </source>
</evidence>
<evidence type="ECO:0000313" key="2">
    <source>
        <dbReference type="EMBL" id="EDP54897.1"/>
    </source>
</evidence>
<accession>B0XTQ5</accession>
<dbReference type="Proteomes" id="UP000001699">
    <property type="component" value="Unassembled WGS sequence"/>
</dbReference>
<protein>
    <submittedName>
        <fullName evidence="2">Uncharacterized protein</fullName>
    </submittedName>
</protein>
<dbReference type="HOGENOM" id="CLU_1634989_0_0_1"/>
<name>B0XTQ5_ASPFC</name>
<gene>
    <name evidence="2" type="ORF">AFUB_029570</name>
</gene>
<dbReference type="EMBL" id="DS499595">
    <property type="protein sequence ID" value="EDP54897.1"/>
    <property type="molecule type" value="Genomic_DNA"/>
</dbReference>
<organism evidence="2 3">
    <name type="scientific">Aspergillus fumigatus (strain CBS 144.89 / FGSC A1163 / CEA10)</name>
    <name type="common">Neosartorya fumigata</name>
    <dbReference type="NCBI Taxonomy" id="451804"/>
    <lineage>
        <taxon>Eukaryota</taxon>
        <taxon>Fungi</taxon>
        <taxon>Dikarya</taxon>
        <taxon>Ascomycota</taxon>
        <taxon>Pezizomycotina</taxon>
        <taxon>Eurotiomycetes</taxon>
        <taxon>Eurotiomycetidae</taxon>
        <taxon>Eurotiales</taxon>
        <taxon>Aspergillaceae</taxon>
        <taxon>Aspergillus</taxon>
        <taxon>Aspergillus subgen. Fumigati</taxon>
    </lineage>
</organism>
<feature type="compositionally biased region" description="Polar residues" evidence="1">
    <location>
        <begin position="1"/>
        <end position="13"/>
    </location>
</feature>